<accession>A0A1B9AIY8</accession>
<gene>
    <name evidence="2" type="ORF">A8F95_12380</name>
</gene>
<sequence>MPEKEGIFVTLVNENIIKKQGYNLHVVKTDKYKTNTIVWRMKAPLESETVTKRALLPYVLQSNSEKYPTSTHLRSYLDDLYGASFYVDVAKKGDFHIMSFSLEVANEKFLKAGEPLLEKALQFMHEILQKPNVNNGALDKDTVQDEKRSLKQRIQSIYDDKMRFASARLLEEMYKGDPYALQANGEIEAVDEMNETDLYKYYEQAFSEDEMDLYIVGDVEAGQVEKIADRLFQFNSRTPRSPQTVRQTTPSAEPKEVVEKQEINQGKLHIGYRTHITFGDDDYFALQMFNGIFGGFSHSKLFMNVREKESLAYYAASRLESHKGFLMVLSGIDSKNYNKAVKIINEQLQAMKNGEISEKELEQTKAVIRNQVLETLDTARGVIEMLYHNVMAKTDVTVDNWLEAAERMTIEEITAAANKVEMDTVYFLSGMEGE</sequence>
<organism evidence="2 3">
    <name type="scientific">Pseudobacillus wudalianchiensis</name>
    <dbReference type="NCBI Taxonomy" id="1743143"/>
    <lineage>
        <taxon>Bacteria</taxon>
        <taxon>Bacillati</taxon>
        <taxon>Bacillota</taxon>
        <taxon>Bacilli</taxon>
        <taxon>Bacillales</taxon>
        <taxon>Bacillaceae</taxon>
        <taxon>Pseudobacillus</taxon>
    </lineage>
</organism>
<dbReference type="Gene3D" id="3.30.830.10">
    <property type="entry name" value="Metalloenzyme, LuxS/M16 peptidase-like"/>
    <property type="match status" value="2"/>
</dbReference>
<dbReference type="AlphaFoldDB" id="A0A1B9AIY8"/>
<evidence type="ECO:0000313" key="2">
    <source>
        <dbReference type="EMBL" id="OCA83781.1"/>
    </source>
</evidence>
<dbReference type="InterPro" id="IPR007863">
    <property type="entry name" value="Peptidase_M16_C"/>
</dbReference>
<dbReference type="SUPFAM" id="SSF63411">
    <property type="entry name" value="LuxS/MPP-like metallohydrolase"/>
    <property type="match status" value="2"/>
</dbReference>
<comment type="caution">
    <text evidence="2">The sequence shown here is derived from an EMBL/GenBank/DDBJ whole genome shotgun (WGS) entry which is preliminary data.</text>
</comment>
<dbReference type="InterPro" id="IPR050361">
    <property type="entry name" value="MPP/UQCRC_Complex"/>
</dbReference>
<dbReference type="EMBL" id="MAYT01000028">
    <property type="protein sequence ID" value="OCA83781.1"/>
    <property type="molecule type" value="Genomic_DNA"/>
</dbReference>
<name>A0A1B9AIY8_9BACI</name>
<dbReference type="GO" id="GO:0046872">
    <property type="term" value="F:metal ion binding"/>
    <property type="evidence" value="ECO:0007669"/>
    <property type="project" value="InterPro"/>
</dbReference>
<dbReference type="Proteomes" id="UP000092578">
    <property type="component" value="Unassembled WGS sequence"/>
</dbReference>
<dbReference type="Pfam" id="PF05193">
    <property type="entry name" value="Peptidase_M16_C"/>
    <property type="match status" value="1"/>
</dbReference>
<evidence type="ECO:0000313" key="3">
    <source>
        <dbReference type="Proteomes" id="UP000092578"/>
    </source>
</evidence>
<dbReference type="InterPro" id="IPR011249">
    <property type="entry name" value="Metalloenz_LuxS/M16"/>
</dbReference>
<dbReference type="GO" id="GO:0006508">
    <property type="term" value="P:proteolysis"/>
    <property type="evidence" value="ECO:0007669"/>
    <property type="project" value="UniProtKB-KW"/>
</dbReference>
<feature type="domain" description="Peptidase M16 C-terminal" evidence="1">
    <location>
        <begin position="194"/>
        <end position="366"/>
    </location>
</feature>
<keyword evidence="3" id="KW-1185">Reference proteome</keyword>
<dbReference type="PANTHER" id="PTHR11851:SF186">
    <property type="entry name" value="INACTIVE METALLOPROTEASE YMFF-RELATED"/>
    <property type="match status" value="1"/>
</dbReference>
<dbReference type="PANTHER" id="PTHR11851">
    <property type="entry name" value="METALLOPROTEASE"/>
    <property type="match status" value="1"/>
</dbReference>
<dbReference type="GO" id="GO:0008233">
    <property type="term" value="F:peptidase activity"/>
    <property type="evidence" value="ECO:0007669"/>
    <property type="project" value="UniProtKB-KW"/>
</dbReference>
<reference evidence="3" key="1">
    <citation type="submission" date="2016-05" db="EMBL/GenBank/DDBJ databases">
        <authorList>
            <person name="Liu B."/>
            <person name="Wang J."/>
            <person name="Zhu Y."/>
            <person name="Liu G."/>
            <person name="Chen Q."/>
            <person name="Chen Z."/>
            <person name="Lan J."/>
            <person name="Che J."/>
            <person name="Ge C."/>
            <person name="Shi H."/>
            <person name="Pan Z."/>
            <person name="Liu X."/>
        </authorList>
    </citation>
    <scope>NUCLEOTIDE SEQUENCE [LARGE SCALE GENOMIC DNA]</scope>
    <source>
        <strain evidence="3">FJAT-27215</strain>
    </source>
</reference>
<evidence type="ECO:0000259" key="1">
    <source>
        <dbReference type="Pfam" id="PF05193"/>
    </source>
</evidence>
<dbReference type="NCBIfam" id="NF047422">
    <property type="entry name" value="YfmF_fam"/>
    <property type="match status" value="1"/>
</dbReference>
<keyword evidence="2" id="KW-0645">Protease</keyword>
<keyword evidence="2" id="KW-0378">Hydrolase</keyword>
<proteinExistence type="predicted"/>
<protein>
    <submittedName>
        <fullName evidence="2">Zinc protease</fullName>
    </submittedName>
</protein>